<protein>
    <submittedName>
        <fullName evidence="2">Uncharacterized protein</fullName>
    </submittedName>
</protein>
<accession>A0AAU9UCJ4</accession>
<keyword evidence="1" id="KW-0732">Signal</keyword>
<evidence type="ECO:0000256" key="1">
    <source>
        <dbReference type="SAM" id="SignalP"/>
    </source>
</evidence>
<gene>
    <name evidence="2" type="ORF">EEDITHA_LOCUS10980</name>
</gene>
<comment type="caution">
    <text evidence="2">The sequence shown here is derived from an EMBL/GenBank/DDBJ whole genome shotgun (WGS) entry which is preliminary data.</text>
</comment>
<feature type="signal peptide" evidence="1">
    <location>
        <begin position="1"/>
        <end position="22"/>
    </location>
</feature>
<feature type="chain" id="PRO_5043874517" evidence="1">
    <location>
        <begin position="23"/>
        <end position="288"/>
    </location>
</feature>
<evidence type="ECO:0000313" key="3">
    <source>
        <dbReference type="Proteomes" id="UP001153954"/>
    </source>
</evidence>
<dbReference type="Proteomes" id="UP001153954">
    <property type="component" value="Unassembled WGS sequence"/>
</dbReference>
<reference evidence="2" key="1">
    <citation type="submission" date="2022-03" db="EMBL/GenBank/DDBJ databases">
        <authorList>
            <person name="Tunstrom K."/>
        </authorList>
    </citation>
    <scope>NUCLEOTIDE SEQUENCE</scope>
</reference>
<name>A0AAU9UCJ4_EUPED</name>
<dbReference type="AlphaFoldDB" id="A0AAU9UCJ4"/>
<proteinExistence type="predicted"/>
<keyword evidence="3" id="KW-1185">Reference proteome</keyword>
<sequence>MQGGFVRGICFLAFLLSSGIKGEKDLNTFNQLDDEASRNSAVAVVLTGDKVDDGVSLRASHSPLLPSPNTASAKSVSADIINSNRNVGWRSDDSETLIGIADLDALDEALTRHDIVGRSEEIRSNLNENEDNLSGAISRVVPPNEYIIPSIIPGGESLVNCQAENEIHQVRTPDLQCLVCICIKDGWYIRSVCVSCSTCLEASLPQWIPEEPAIIPAPIIPQPPILEPESQVSCAPLPENVPFQNPLNPCQICICEKTFNVFGQLDIQIQCKEDPLCGEFLLNFDTHN</sequence>
<organism evidence="2 3">
    <name type="scientific">Euphydryas editha</name>
    <name type="common">Edith's checkerspot</name>
    <dbReference type="NCBI Taxonomy" id="104508"/>
    <lineage>
        <taxon>Eukaryota</taxon>
        <taxon>Metazoa</taxon>
        <taxon>Ecdysozoa</taxon>
        <taxon>Arthropoda</taxon>
        <taxon>Hexapoda</taxon>
        <taxon>Insecta</taxon>
        <taxon>Pterygota</taxon>
        <taxon>Neoptera</taxon>
        <taxon>Endopterygota</taxon>
        <taxon>Lepidoptera</taxon>
        <taxon>Glossata</taxon>
        <taxon>Ditrysia</taxon>
        <taxon>Papilionoidea</taxon>
        <taxon>Nymphalidae</taxon>
        <taxon>Nymphalinae</taxon>
        <taxon>Euphydryas</taxon>
    </lineage>
</organism>
<dbReference type="EMBL" id="CAKOGL010000015">
    <property type="protein sequence ID" value="CAH2095542.1"/>
    <property type="molecule type" value="Genomic_DNA"/>
</dbReference>
<evidence type="ECO:0000313" key="2">
    <source>
        <dbReference type="EMBL" id="CAH2095542.1"/>
    </source>
</evidence>